<feature type="region of interest" description="Disordered" evidence="1">
    <location>
        <begin position="110"/>
        <end position="129"/>
    </location>
</feature>
<dbReference type="EMBL" id="PRLM01000001">
    <property type="protein sequence ID" value="RYC75091.1"/>
    <property type="molecule type" value="Genomic_DNA"/>
</dbReference>
<name>A0ABY0FMH1_9BACT</name>
<keyword evidence="4" id="KW-1185">Reference proteome</keyword>
<reference evidence="3 4" key="2">
    <citation type="journal article" date="2020" name="Cell Rep.">
        <title>Acquisition and Adaptation of Ultra-small Parasitic Reduced Genome Bacteria to Mammalian Hosts.</title>
        <authorList>
            <person name="McLean J.S."/>
            <person name="Bor B."/>
            <person name="Kerns K.A."/>
            <person name="Liu Q."/>
            <person name="To T.T."/>
            <person name="Solden L."/>
            <person name="Hendrickson E.L."/>
            <person name="Wrighton K."/>
            <person name="Shi W."/>
            <person name="He X."/>
        </authorList>
    </citation>
    <scope>NUCLEOTIDE SEQUENCE [LARGE SCALE GENOMIC DNA]</scope>
    <source>
        <strain evidence="3 4">TM7_G3_2_Rum_HOT_351B</strain>
    </source>
</reference>
<feature type="compositionally biased region" description="Polar residues" evidence="1">
    <location>
        <begin position="49"/>
        <end position="64"/>
    </location>
</feature>
<feature type="transmembrane region" description="Helical" evidence="2">
    <location>
        <begin position="139"/>
        <end position="160"/>
    </location>
</feature>
<accession>A0ABY0FMH1</accession>
<dbReference type="RefSeq" id="WP_129734206.1">
    <property type="nucleotide sequence ID" value="NZ_PRLM01000001.1"/>
</dbReference>
<feature type="compositionally biased region" description="Polar residues" evidence="1">
    <location>
        <begin position="1"/>
        <end position="11"/>
    </location>
</feature>
<keyword evidence="2" id="KW-0472">Membrane</keyword>
<comment type="caution">
    <text evidence="3">The sequence shown here is derived from an EMBL/GenBank/DDBJ whole genome shotgun (WGS) entry which is preliminary data.</text>
</comment>
<evidence type="ECO:0008006" key="5">
    <source>
        <dbReference type="Google" id="ProtNLM"/>
    </source>
</evidence>
<organism evidence="3 4">
    <name type="scientific">Candidatus Nanosyncoccus alces</name>
    <dbReference type="NCBI Taxonomy" id="2171997"/>
    <lineage>
        <taxon>Bacteria</taxon>
        <taxon>Candidatus Saccharimonadota</taxon>
        <taxon>Candidatus Nanosyncoccalia</taxon>
        <taxon>Candidatus Nanosyncoccales</taxon>
        <taxon>Candidatus Nanosyncoccaceae</taxon>
        <taxon>Candidatus Nanosyncoccus</taxon>
    </lineage>
</organism>
<evidence type="ECO:0000313" key="3">
    <source>
        <dbReference type="EMBL" id="RYC75091.1"/>
    </source>
</evidence>
<evidence type="ECO:0000313" key="4">
    <source>
        <dbReference type="Proteomes" id="UP001191019"/>
    </source>
</evidence>
<evidence type="ECO:0000256" key="2">
    <source>
        <dbReference type="SAM" id="Phobius"/>
    </source>
</evidence>
<feature type="region of interest" description="Disordered" evidence="1">
    <location>
        <begin position="1"/>
        <end position="69"/>
    </location>
</feature>
<evidence type="ECO:0000256" key="1">
    <source>
        <dbReference type="SAM" id="MobiDB-lite"/>
    </source>
</evidence>
<protein>
    <recommendedName>
        <fullName evidence="5">DUF4367 domain-containing protein</fullName>
    </recommendedName>
</protein>
<feature type="compositionally biased region" description="Basic and acidic residues" evidence="1">
    <location>
        <begin position="115"/>
        <end position="129"/>
    </location>
</feature>
<gene>
    <name evidence="3" type="ORF">G3RUM_00023</name>
</gene>
<keyword evidence="2" id="KW-1133">Transmembrane helix</keyword>
<keyword evidence="2" id="KW-0812">Transmembrane</keyword>
<proteinExistence type="predicted"/>
<sequence length="289" mass="31767">MQKSDINQQAATVRRKTRPSTTLNRKYVKRPSKSGDVMVSVKRSPQVRHFSSAQVTTKKAQDNTPVAPAKAHPMQAAAISKMQKRTASMPVSRMTAKELKDQAIKKALADASRSMNEKKMAEEVRKSEKEKSTRMHFGLGRIVLALSCAAAAVFAIVYFVNLNMPDISIRVAAIQTGIEASYPSYVPRDFSLSNIASEDGKVTLSFKSNETGDEFLLIEEQSSWDSNALLANFVKDEYGENYSIVREQGLTIYMGEDGAAWVNGGMVYKLNAATGLLTKKQICSIAVSL</sequence>
<dbReference type="Proteomes" id="UP001191019">
    <property type="component" value="Unassembled WGS sequence"/>
</dbReference>
<reference evidence="3 4" key="1">
    <citation type="journal article" date="2018" name="bioRxiv">
        <title>Evidence of independent acquisition and adaption of ultra-small bacteria to human hosts across the highly diverse yet reduced genomes of the phylum Saccharibacteria.</title>
        <authorList>
            <person name="McLean J.S."/>
            <person name="Bor B."/>
            <person name="To T.T."/>
            <person name="Liu Q."/>
            <person name="Kearns K.A."/>
            <person name="Solden L.M."/>
            <person name="Wrighton K.C."/>
            <person name="He X."/>
            <person name="Shi W."/>
        </authorList>
    </citation>
    <scope>NUCLEOTIDE SEQUENCE [LARGE SCALE GENOMIC DNA]</scope>
    <source>
        <strain evidence="3 4">TM7_G3_2_Rum_HOT_351B</strain>
    </source>
</reference>